<gene>
    <name evidence="15" type="primary">nadB</name>
    <name evidence="15" type="ORF">QR721_10875</name>
</gene>
<comment type="catalytic activity">
    <reaction evidence="10">
        <text>L-aspartate + O2 = iminosuccinate + H2O2</text>
        <dbReference type="Rhea" id="RHEA:25876"/>
        <dbReference type="ChEBI" id="CHEBI:15379"/>
        <dbReference type="ChEBI" id="CHEBI:16240"/>
        <dbReference type="ChEBI" id="CHEBI:29991"/>
        <dbReference type="ChEBI" id="CHEBI:77875"/>
        <dbReference type="EC" id="1.4.3.16"/>
    </reaction>
    <physiologicalReaction direction="left-to-right" evidence="10">
        <dbReference type="Rhea" id="RHEA:25877"/>
    </physiologicalReaction>
</comment>
<evidence type="ECO:0000256" key="3">
    <source>
        <dbReference type="ARBA" id="ARBA00008562"/>
    </source>
</evidence>
<keyword evidence="16" id="KW-1185">Reference proteome</keyword>
<evidence type="ECO:0000256" key="10">
    <source>
        <dbReference type="ARBA" id="ARBA00048305"/>
    </source>
</evidence>
<dbReference type="GO" id="GO:0008734">
    <property type="term" value="F:L-aspartate oxidase activity"/>
    <property type="evidence" value="ECO:0007669"/>
    <property type="project" value="UniProtKB-EC"/>
</dbReference>
<comment type="pathway">
    <text evidence="2 12">Cofactor biosynthesis; NAD(+) biosynthesis; iminoaspartate from L-aspartate (oxidase route): step 1/1.</text>
</comment>
<evidence type="ECO:0000256" key="5">
    <source>
        <dbReference type="ARBA" id="ARBA00021901"/>
    </source>
</evidence>
<dbReference type="InterPro" id="IPR027477">
    <property type="entry name" value="Succ_DH/fumarate_Rdtase_cat_sf"/>
</dbReference>
<evidence type="ECO:0000313" key="16">
    <source>
        <dbReference type="Proteomes" id="UP001180087"/>
    </source>
</evidence>
<sequence length="516" mass="56163">MNDRIIIIGSGIAALAAADILCKTKNVIIFTKSQVSDGNSVLAQGGIAAAIDKQDSWQEHFEDSLTAACMHADSATLELLVKNGPACIKRLIAKGMSFDKDASGQPDLAREGAHGKRRILHSGGDATGRKLMELFINELKDSPNITFHENELAIELIVGDEGRCCGVYTRNDADRLIAHEADAVILATGGTGSLYSCTSNHPNCTGDGIAMAYRAGAEIADMEFIQFHPTILHHDGESLGLVSEAVRGEGAILKNELGEAFMENVHPLRDLAPRDVVARALHMQYQNGHKVMLDISPVRHFSKRFPTITEMCSNNGVDVEQSSIPVMPGAHFLMGGIRVNPYGETSLPGLFAIGECACTGVHGANRLASNSLLEGLVFGSLTAGRLLDHKHFEATVQSNLPNRKEPYNDPKLPEIEEIQQNMMHYAGLVRDESGLKKLIAWLTQHDFLSLDLRRCSREAAEKINMLTTAWLIATSALERTESRGSHFRADFPVSSIDWQGKRIIHEISEKVSATAI</sequence>
<dbReference type="InterPro" id="IPR005288">
    <property type="entry name" value="NadB"/>
</dbReference>
<dbReference type="SUPFAM" id="SSF46977">
    <property type="entry name" value="Succinate dehydrogenase/fumarate reductase flavoprotein C-terminal domain"/>
    <property type="match status" value="1"/>
</dbReference>
<dbReference type="PRINTS" id="PR00368">
    <property type="entry name" value="FADPNR"/>
</dbReference>
<evidence type="ECO:0000256" key="2">
    <source>
        <dbReference type="ARBA" id="ARBA00004950"/>
    </source>
</evidence>
<accession>A0ABY9KTS8</accession>
<dbReference type="Proteomes" id="UP001180087">
    <property type="component" value="Chromosome"/>
</dbReference>
<evidence type="ECO:0000256" key="6">
    <source>
        <dbReference type="ARBA" id="ARBA00022630"/>
    </source>
</evidence>
<keyword evidence="9 12" id="KW-0560">Oxidoreductase</keyword>
<evidence type="ECO:0000259" key="13">
    <source>
        <dbReference type="Pfam" id="PF00890"/>
    </source>
</evidence>
<keyword evidence="7 12" id="KW-0662">Pyridine nucleotide biosynthesis</keyword>
<comment type="similarity">
    <text evidence="3 12">Belongs to the FAD-dependent oxidoreductase 2 family. NadB subfamily.</text>
</comment>
<dbReference type="Gene3D" id="1.20.58.100">
    <property type="entry name" value="Fumarate reductase/succinate dehydrogenase flavoprotein-like, C-terminal domain"/>
    <property type="match status" value="1"/>
</dbReference>
<comment type="function">
    <text evidence="12">Catalyzes the oxidation of L-aspartate to iminoaspartate.</text>
</comment>
<evidence type="ECO:0000256" key="8">
    <source>
        <dbReference type="ARBA" id="ARBA00022827"/>
    </source>
</evidence>
<dbReference type="Pfam" id="PF00890">
    <property type="entry name" value="FAD_binding_2"/>
    <property type="match status" value="1"/>
</dbReference>
<dbReference type="PANTHER" id="PTHR42716:SF2">
    <property type="entry name" value="L-ASPARTATE OXIDASE, CHLOROPLASTIC"/>
    <property type="match status" value="1"/>
</dbReference>
<evidence type="ECO:0000256" key="1">
    <source>
        <dbReference type="ARBA" id="ARBA00001974"/>
    </source>
</evidence>
<dbReference type="SUPFAM" id="SSF56425">
    <property type="entry name" value="Succinate dehydrogenase/fumarate reductase flavoprotein, catalytic domain"/>
    <property type="match status" value="1"/>
</dbReference>
<reference evidence="15" key="1">
    <citation type="submission" date="2023-06" db="EMBL/GenBank/DDBJ databases">
        <title>A Treasure from Seagulls: Isolation and Description of Aciduricobacillus qingdaonensis gen. nov., sp. nov., a Rare Obligately Uric Acid-utilizing Member in the Family Bacillaceae.</title>
        <authorList>
            <person name="Liu W."/>
            <person name="Wang B."/>
        </authorList>
    </citation>
    <scope>NUCLEOTIDE SEQUENCE</scope>
    <source>
        <strain evidence="15">44XB</strain>
    </source>
</reference>
<evidence type="ECO:0000256" key="7">
    <source>
        <dbReference type="ARBA" id="ARBA00022642"/>
    </source>
</evidence>
<proteinExistence type="inferred from homology"/>
<organism evidence="15 16">
    <name type="scientific">Aciduricibacillus chroicocephali</name>
    <dbReference type="NCBI Taxonomy" id="3054939"/>
    <lineage>
        <taxon>Bacteria</taxon>
        <taxon>Bacillati</taxon>
        <taxon>Bacillota</taxon>
        <taxon>Bacilli</taxon>
        <taxon>Bacillales</taxon>
        <taxon>Bacillaceae</taxon>
        <taxon>Aciduricibacillus</taxon>
    </lineage>
</organism>
<dbReference type="InterPro" id="IPR037099">
    <property type="entry name" value="Fum_R/Succ_DH_flav-like_C_sf"/>
</dbReference>
<dbReference type="Pfam" id="PF02910">
    <property type="entry name" value="Succ_DH_flav_C"/>
    <property type="match status" value="1"/>
</dbReference>
<evidence type="ECO:0000256" key="9">
    <source>
        <dbReference type="ARBA" id="ARBA00023002"/>
    </source>
</evidence>
<dbReference type="NCBIfam" id="NF005978">
    <property type="entry name" value="PRK08071.1"/>
    <property type="match status" value="1"/>
</dbReference>
<evidence type="ECO:0000256" key="12">
    <source>
        <dbReference type="RuleBase" id="RU362049"/>
    </source>
</evidence>
<dbReference type="NCBIfam" id="TIGR00551">
    <property type="entry name" value="nadB"/>
    <property type="match status" value="1"/>
</dbReference>
<dbReference type="EMBL" id="CP129113">
    <property type="protein sequence ID" value="WLV24136.1"/>
    <property type="molecule type" value="Genomic_DNA"/>
</dbReference>
<feature type="domain" description="Fumarate reductase/succinate dehydrogenase flavoprotein-like C-terminal" evidence="14">
    <location>
        <begin position="416"/>
        <end position="492"/>
    </location>
</feature>
<evidence type="ECO:0000256" key="4">
    <source>
        <dbReference type="ARBA" id="ARBA00012173"/>
    </source>
</evidence>
<name>A0ABY9KTS8_9BACI</name>
<protein>
    <recommendedName>
        <fullName evidence="5 11">L-aspartate oxidase</fullName>
        <ecNumber evidence="4 11">1.4.3.16</ecNumber>
    </recommendedName>
</protein>
<dbReference type="RefSeq" id="WP_348026858.1">
    <property type="nucleotide sequence ID" value="NZ_CP129113.1"/>
</dbReference>
<dbReference type="InterPro" id="IPR036188">
    <property type="entry name" value="FAD/NAD-bd_sf"/>
</dbReference>
<dbReference type="Gene3D" id="3.90.700.10">
    <property type="entry name" value="Succinate dehydrogenase/fumarate reductase flavoprotein, catalytic domain"/>
    <property type="match status" value="1"/>
</dbReference>
<dbReference type="Gene3D" id="3.50.50.60">
    <property type="entry name" value="FAD/NAD(P)-binding domain"/>
    <property type="match status" value="1"/>
</dbReference>
<feature type="domain" description="FAD-dependent oxidoreductase 2 FAD-binding" evidence="13">
    <location>
        <begin position="5"/>
        <end position="372"/>
    </location>
</feature>
<dbReference type="EC" id="1.4.3.16" evidence="4 11"/>
<dbReference type="InterPro" id="IPR003953">
    <property type="entry name" value="FAD-dep_OxRdtase_2_FAD-bd"/>
</dbReference>
<evidence type="ECO:0000313" key="15">
    <source>
        <dbReference type="EMBL" id="WLV24136.1"/>
    </source>
</evidence>
<evidence type="ECO:0000259" key="14">
    <source>
        <dbReference type="Pfam" id="PF02910"/>
    </source>
</evidence>
<keyword evidence="8 12" id="KW-0274">FAD</keyword>
<dbReference type="SUPFAM" id="SSF51905">
    <property type="entry name" value="FAD/NAD(P)-binding domain"/>
    <property type="match status" value="1"/>
</dbReference>
<dbReference type="PANTHER" id="PTHR42716">
    <property type="entry name" value="L-ASPARTATE OXIDASE"/>
    <property type="match status" value="1"/>
</dbReference>
<comment type="cofactor">
    <cofactor evidence="1 12">
        <name>FAD</name>
        <dbReference type="ChEBI" id="CHEBI:57692"/>
    </cofactor>
</comment>
<comment type="subcellular location">
    <subcellularLocation>
        <location evidence="12">Cytoplasm</location>
    </subcellularLocation>
</comment>
<dbReference type="InterPro" id="IPR015939">
    <property type="entry name" value="Fum_Rdtase/Succ_DH_flav-like_C"/>
</dbReference>
<keyword evidence="6 12" id="KW-0285">Flavoprotein</keyword>
<evidence type="ECO:0000256" key="11">
    <source>
        <dbReference type="NCBIfam" id="TIGR00551"/>
    </source>
</evidence>